<dbReference type="Gene3D" id="2.60.40.1820">
    <property type="match status" value="1"/>
</dbReference>
<proteinExistence type="predicted"/>
<dbReference type="AlphaFoldDB" id="A0AAD5LGY4"/>
<feature type="transmembrane region" description="Helical" evidence="2">
    <location>
        <begin position="79"/>
        <end position="105"/>
    </location>
</feature>
<evidence type="ECO:0000313" key="3">
    <source>
        <dbReference type="EMBL" id="KAJ0398586.1"/>
    </source>
</evidence>
<accession>A0AAD5LGY4</accession>
<sequence length="362" mass="40934">MWNATSVPSVDVQASCASFNSCDACLNASYFCHFCEFDFQCHAIGSPMGCAVGIQTCHHLEDCERKEPQPVGYGPPPSVVLVVLCLMVTLACCVCGLFSICSVFLRSSRRRREERRRRQPPSLPPRAKAGDASSDDPLAASPNEPLLSSIREDDTILAFEEDVDHDAMARLREARESQDTGFSWKRLCFRVLWLGVFVVITVLALMFYPRMPDYDVCNRQFEWESIFQSLRHLSPKIEYDVLISVINENRFGFVVESGRADIYHNKTWVGEWVVNQTWEAKAGSISDVIAPIRLTPGYAEGIALWNDFRKNELIFRINASITGSITWGSHKIYRITSNVPDIEFLVGAEYDRSLCKCPNYQT</sequence>
<name>A0AAD5LGY4_PYTIN</name>
<evidence type="ECO:0000256" key="2">
    <source>
        <dbReference type="SAM" id="Phobius"/>
    </source>
</evidence>
<protein>
    <submittedName>
        <fullName evidence="3">Uncharacterized protein</fullName>
    </submittedName>
</protein>
<organism evidence="3 4">
    <name type="scientific">Pythium insidiosum</name>
    <name type="common">Pythiosis disease agent</name>
    <dbReference type="NCBI Taxonomy" id="114742"/>
    <lineage>
        <taxon>Eukaryota</taxon>
        <taxon>Sar</taxon>
        <taxon>Stramenopiles</taxon>
        <taxon>Oomycota</taxon>
        <taxon>Peronosporomycetes</taxon>
        <taxon>Pythiales</taxon>
        <taxon>Pythiaceae</taxon>
        <taxon>Pythium</taxon>
    </lineage>
</organism>
<keyword evidence="4" id="KW-1185">Reference proteome</keyword>
<dbReference type="EMBL" id="JAKCXM010000211">
    <property type="protein sequence ID" value="KAJ0398586.1"/>
    <property type="molecule type" value="Genomic_DNA"/>
</dbReference>
<keyword evidence="2" id="KW-0812">Transmembrane</keyword>
<feature type="transmembrane region" description="Helical" evidence="2">
    <location>
        <begin position="187"/>
        <end position="208"/>
    </location>
</feature>
<gene>
    <name evidence="3" type="ORF">P43SY_003192</name>
</gene>
<evidence type="ECO:0000256" key="1">
    <source>
        <dbReference type="SAM" id="MobiDB-lite"/>
    </source>
</evidence>
<dbReference type="Proteomes" id="UP001209570">
    <property type="component" value="Unassembled WGS sequence"/>
</dbReference>
<reference evidence="3" key="1">
    <citation type="submission" date="2021-12" db="EMBL/GenBank/DDBJ databases">
        <title>Prjna785345.</title>
        <authorList>
            <person name="Rujirawat T."/>
            <person name="Krajaejun T."/>
        </authorList>
    </citation>
    <scope>NUCLEOTIDE SEQUENCE</scope>
    <source>
        <strain evidence="3">Pi057C3</strain>
    </source>
</reference>
<keyword evidence="2" id="KW-1133">Transmembrane helix</keyword>
<keyword evidence="2" id="KW-0472">Membrane</keyword>
<evidence type="ECO:0000313" key="4">
    <source>
        <dbReference type="Proteomes" id="UP001209570"/>
    </source>
</evidence>
<feature type="region of interest" description="Disordered" evidence="1">
    <location>
        <begin position="112"/>
        <end position="145"/>
    </location>
</feature>
<comment type="caution">
    <text evidence="3">The sequence shown here is derived from an EMBL/GenBank/DDBJ whole genome shotgun (WGS) entry which is preliminary data.</text>
</comment>